<feature type="compositionally biased region" description="Low complexity" evidence="7">
    <location>
        <begin position="1"/>
        <end position="11"/>
    </location>
</feature>
<dbReference type="Gene3D" id="3.10.20.90">
    <property type="entry name" value="Phosphatidylinositol 3-kinase Catalytic Subunit, Chain A, domain 1"/>
    <property type="match status" value="1"/>
</dbReference>
<evidence type="ECO:0000259" key="9">
    <source>
        <dbReference type="Pfam" id="PF19053"/>
    </source>
</evidence>
<keyword evidence="11" id="KW-1185">Reference proteome</keyword>
<dbReference type="EMBL" id="ATDN01000013">
    <property type="protein sequence ID" value="RWA20338.1"/>
    <property type="molecule type" value="Genomic_DNA"/>
</dbReference>
<feature type="transmembrane region" description="Helical" evidence="8">
    <location>
        <begin position="280"/>
        <end position="298"/>
    </location>
</feature>
<organism evidence="10 11">
    <name type="scientific">Mycolicibacterium elephantis DSM 44368</name>
    <dbReference type="NCBI Taxonomy" id="1335622"/>
    <lineage>
        <taxon>Bacteria</taxon>
        <taxon>Bacillati</taxon>
        <taxon>Actinomycetota</taxon>
        <taxon>Actinomycetes</taxon>
        <taxon>Mycobacteriales</taxon>
        <taxon>Mycobacteriaceae</taxon>
        <taxon>Mycolicibacterium</taxon>
    </lineage>
</organism>
<dbReference type="AlphaFoldDB" id="A0A439DUP1"/>
<dbReference type="PIRSF" id="PIRSF017804">
    <property type="entry name" value="Secretion_EccD1"/>
    <property type="match status" value="1"/>
</dbReference>
<feature type="transmembrane region" description="Helical" evidence="8">
    <location>
        <begin position="419"/>
        <end position="438"/>
    </location>
</feature>
<dbReference type="Pfam" id="PF19053">
    <property type="entry name" value="EccD"/>
    <property type="match status" value="1"/>
</dbReference>
<dbReference type="Pfam" id="PF08817">
    <property type="entry name" value="YukD"/>
    <property type="match status" value="1"/>
</dbReference>
<feature type="transmembrane region" description="Helical" evidence="8">
    <location>
        <begin position="142"/>
        <end position="162"/>
    </location>
</feature>
<evidence type="ECO:0000313" key="10">
    <source>
        <dbReference type="EMBL" id="RWA20338.1"/>
    </source>
</evidence>
<name>A0A439DUP1_9MYCO</name>
<evidence type="ECO:0000256" key="4">
    <source>
        <dbReference type="ARBA" id="ARBA00022692"/>
    </source>
</evidence>
<sequence length="509" mass="53146">MTSTAAATSTSGVAPGRPSTTRVTILTGRRMTDLVLPATAPIESYIDETVSVLAELLEDTSKDVLAGFDFTAQGVWAFARPGAPPLKFDESLDDAGVVDGSLLTLVLVSRTERYRPLVEDVIDAIAVLDESPEFDRGALNRFVGVTIPLATLMVTVMTLVTWRQTGNGWWWAAALGVLGLGLLGGSAIATNRYRNLDAAESLLAAALPALAGAAALAVPLPRGFDSWGAPQAAGAAAVVLLVTLASRGGPRRRAELAAFLAVTSLASAAAAIAFGYGWAYWAAAGAIAFGLIVVTNAAKLTVAVARIALPPIPAPGETVTNDELLDPVATSDLTGEESPTWQAIIASVPDSAARLHERSELAKRLLVGFVTAGALVLSAGAIGVVVQGHFFVHSMIVAGLVTTICAFRSRLYAERWCAWALLAAAVLIPTGVMVRLVLWYPDKAWLVLSLYTAAGIVALIAIGATAGVRRVSPVTKRILELLDGAAIAAVIPLLLWIASVYDVLRNLRF</sequence>
<dbReference type="InterPro" id="IPR044049">
    <property type="entry name" value="EccD_transm"/>
</dbReference>
<feature type="transmembrane region" description="Helical" evidence="8">
    <location>
        <begin position="202"/>
        <end position="221"/>
    </location>
</feature>
<comment type="similarity">
    <text evidence="2">Belongs to the EccD/Snm4 family.</text>
</comment>
<feature type="transmembrane region" description="Helical" evidence="8">
    <location>
        <begin position="390"/>
        <end position="407"/>
    </location>
</feature>
<comment type="subcellular location">
    <subcellularLocation>
        <location evidence="1">Cell membrane</location>
        <topology evidence="1">Multi-pass membrane protein</topology>
    </subcellularLocation>
</comment>
<evidence type="ECO:0000256" key="7">
    <source>
        <dbReference type="SAM" id="MobiDB-lite"/>
    </source>
</evidence>
<evidence type="ECO:0000256" key="3">
    <source>
        <dbReference type="ARBA" id="ARBA00022475"/>
    </source>
</evidence>
<dbReference type="Proteomes" id="UP000287177">
    <property type="component" value="Unassembled WGS sequence"/>
</dbReference>
<gene>
    <name evidence="10" type="ORF">MELE44368_17735</name>
</gene>
<keyword evidence="4 8" id="KW-0812">Transmembrane</keyword>
<dbReference type="InterPro" id="IPR006707">
    <property type="entry name" value="T7SS_EccD"/>
</dbReference>
<evidence type="ECO:0000313" key="11">
    <source>
        <dbReference type="Proteomes" id="UP000287177"/>
    </source>
</evidence>
<proteinExistence type="inferred from homology"/>
<feature type="region of interest" description="Disordered" evidence="7">
    <location>
        <begin position="1"/>
        <end position="20"/>
    </location>
</feature>
<accession>A0A439DUP1</accession>
<dbReference type="GO" id="GO:0005886">
    <property type="term" value="C:plasma membrane"/>
    <property type="evidence" value="ECO:0007669"/>
    <property type="project" value="UniProtKB-SubCell"/>
</dbReference>
<evidence type="ECO:0000256" key="6">
    <source>
        <dbReference type="ARBA" id="ARBA00023136"/>
    </source>
</evidence>
<dbReference type="RefSeq" id="WP_128108503.1">
    <property type="nucleotide sequence ID" value="NZ_ATDN01000013.1"/>
</dbReference>
<feature type="domain" description="EccD-like transmembrane" evidence="9">
    <location>
        <begin position="149"/>
        <end position="507"/>
    </location>
</feature>
<dbReference type="InterPro" id="IPR024962">
    <property type="entry name" value="YukD-like"/>
</dbReference>
<feature type="transmembrane region" description="Helical" evidence="8">
    <location>
        <begin position="168"/>
        <end position="190"/>
    </location>
</feature>
<feature type="transmembrane region" description="Helical" evidence="8">
    <location>
        <begin position="365"/>
        <end position="384"/>
    </location>
</feature>
<reference evidence="10 11" key="1">
    <citation type="submission" date="2013-06" db="EMBL/GenBank/DDBJ databases">
        <title>The draft sequence of the Mycobacterium elephantis genome.</title>
        <authorList>
            <person name="Pettersson F.B."/>
            <person name="Das S."/>
            <person name="Dasgupta S."/>
            <person name="Bhattacharya A."/>
            <person name="Kirsebom L.A."/>
        </authorList>
    </citation>
    <scope>NUCLEOTIDE SEQUENCE [LARGE SCALE GENOMIC DNA]</scope>
    <source>
        <strain evidence="10 11">DSM 44368</strain>
    </source>
</reference>
<feature type="transmembrane region" description="Helical" evidence="8">
    <location>
        <begin position="444"/>
        <end position="466"/>
    </location>
</feature>
<evidence type="ECO:0000256" key="2">
    <source>
        <dbReference type="ARBA" id="ARBA00006162"/>
    </source>
</evidence>
<feature type="transmembrane region" description="Helical" evidence="8">
    <location>
        <begin position="227"/>
        <end position="244"/>
    </location>
</feature>
<protein>
    <submittedName>
        <fullName evidence="10">Peptidase M23</fullName>
    </submittedName>
</protein>
<feature type="transmembrane region" description="Helical" evidence="8">
    <location>
        <begin position="256"/>
        <end position="274"/>
    </location>
</feature>
<comment type="caution">
    <text evidence="10">The sequence shown here is derived from an EMBL/GenBank/DDBJ whole genome shotgun (WGS) entry which is preliminary data.</text>
</comment>
<evidence type="ECO:0000256" key="1">
    <source>
        <dbReference type="ARBA" id="ARBA00004651"/>
    </source>
</evidence>
<feature type="transmembrane region" description="Helical" evidence="8">
    <location>
        <begin position="478"/>
        <end position="501"/>
    </location>
</feature>
<keyword evidence="3" id="KW-1003">Cell membrane</keyword>
<dbReference type="NCBIfam" id="TIGR03920">
    <property type="entry name" value="T7SS_EccD"/>
    <property type="match status" value="1"/>
</dbReference>
<keyword evidence="5 8" id="KW-1133">Transmembrane helix</keyword>
<keyword evidence="6 8" id="KW-0472">Membrane</keyword>
<evidence type="ECO:0000256" key="8">
    <source>
        <dbReference type="SAM" id="Phobius"/>
    </source>
</evidence>
<evidence type="ECO:0000256" key="5">
    <source>
        <dbReference type="ARBA" id="ARBA00022989"/>
    </source>
</evidence>